<evidence type="ECO:0000313" key="11">
    <source>
        <dbReference type="Proteomes" id="UP000178565"/>
    </source>
</evidence>
<proteinExistence type="predicted"/>
<evidence type="ECO:0000256" key="4">
    <source>
        <dbReference type="ARBA" id="ARBA00022679"/>
    </source>
</evidence>
<dbReference type="GO" id="GO:0009103">
    <property type="term" value="P:lipopolysaccharide biosynthetic process"/>
    <property type="evidence" value="ECO:0007669"/>
    <property type="project" value="UniProtKB-ARBA"/>
</dbReference>
<feature type="transmembrane region" description="Helical" evidence="8">
    <location>
        <begin position="366"/>
        <end position="382"/>
    </location>
</feature>
<evidence type="ECO:0000259" key="9">
    <source>
        <dbReference type="Pfam" id="PF02366"/>
    </source>
</evidence>
<dbReference type="InterPro" id="IPR003342">
    <property type="entry name" value="ArnT-like_N"/>
</dbReference>
<evidence type="ECO:0000256" key="1">
    <source>
        <dbReference type="ARBA" id="ARBA00004651"/>
    </source>
</evidence>
<dbReference type="GO" id="GO:0000030">
    <property type="term" value="F:mannosyltransferase activity"/>
    <property type="evidence" value="ECO:0007669"/>
    <property type="project" value="InterPro"/>
</dbReference>
<feature type="domain" description="ArnT-like N-terminal" evidence="9">
    <location>
        <begin position="11"/>
        <end position="228"/>
    </location>
</feature>
<feature type="transmembrane region" description="Helical" evidence="8">
    <location>
        <begin position="335"/>
        <end position="354"/>
    </location>
</feature>
<feature type="transmembrane region" description="Helical" evidence="8">
    <location>
        <begin position="177"/>
        <end position="198"/>
    </location>
</feature>
<sequence length="563" mass="65426">MKIFYIPALLIVIVLSFFLRFYRVDEIPPSLNWDEVSIAYNAYSILKTGKDEWNQFLPSHFKAYGEYKLPVQVYFSIPAISIFGLNEIGTRITPVIYGTLTVLMTFFLGRALFANNLIGLIAAFLLAISPWHIQLTRASFESSFATFWITLGIWLLVKGFKDNKWLIISMVPFALAIFTYNSARIFTPLFLVAVFILYRKTFIKFKKAALLSIIVLTILMLPLTPYLLSGERSARYKLVSITDEAGLIPRINENRGNSQLPPPLPRLIHNKLTYLSFYFARNYLAHFTPQFLFISGAPHKQHHVQNMGELYLFQAPFLLLGLLGLFGLKHKFKNLLLSWVLLAYLPVAVTGDSIPHALRTLIANPFYQLVSAFGFYKFWVWLKLERKVIINVASILTILIVVISIYYYLYNYYEIYPIKYSKDWQYGYKQAVNYIAQHRDEYDLIVFSRTYGEPHMFTLFYLNYPPEKYQNDPNLKRYETNDWVWVLRFDMFYFASNGEQKKVPLYFPDLGDKGTKFEDIVKQNPGKKMLFIGKSGDFPQNLPKLLTVNFLDGNKAFEIVAVK</sequence>
<feature type="transmembrane region" description="Helical" evidence="8">
    <location>
        <begin position="107"/>
        <end position="128"/>
    </location>
</feature>
<gene>
    <name evidence="10" type="ORF">A3B45_03215</name>
</gene>
<evidence type="ECO:0000313" key="10">
    <source>
        <dbReference type="EMBL" id="OGE43672.1"/>
    </source>
</evidence>
<dbReference type="GO" id="GO:0005886">
    <property type="term" value="C:plasma membrane"/>
    <property type="evidence" value="ECO:0007669"/>
    <property type="project" value="UniProtKB-SubCell"/>
</dbReference>
<keyword evidence="4" id="KW-0808">Transferase</keyword>
<dbReference type="GO" id="GO:0016763">
    <property type="term" value="F:pentosyltransferase activity"/>
    <property type="evidence" value="ECO:0007669"/>
    <property type="project" value="TreeGrafter"/>
</dbReference>
<protein>
    <recommendedName>
        <fullName evidence="9">ArnT-like N-terminal domain-containing protein</fullName>
    </recommendedName>
</protein>
<dbReference type="AlphaFoldDB" id="A0A1F5KRY8"/>
<feature type="transmembrane region" description="Helical" evidence="8">
    <location>
        <begin position="210"/>
        <end position="228"/>
    </location>
</feature>
<evidence type="ECO:0000256" key="2">
    <source>
        <dbReference type="ARBA" id="ARBA00022475"/>
    </source>
</evidence>
<comment type="caution">
    <text evidence="10">The sequence shown here is derived from an EMBL/GenBank/DDBJ whole genome shotgun (WGS) entry which is preliminary data.</text>
</comment>
<dbReference type="Proteomes" id="UP000178565">
    <property type="component" value="Unassembled WGS sequence"/>
</dbReference>
<keyword evidence="6 8" id="KW-1133">Transmembrane helix</keyword>
<dbReference type="EMBL" id="MFDM01000014">
    <property type="protein sequence ID" value="OGE43672.1"/>
    <property type="molecule type" value="Genomic_DNA"/>
</dbReference>
<evidence type="ECO:0000256" key="8">
    <source>
        <dbReference type="SAM" id="Phobius"/>
    </source>
</evidence>
<keyword evidence="2" id="KW-1003">Cell membrane</keyword>
<dbReference type="GO" id="GO:0006493">
    <property type="term" value="P:protein O-linked glycosylation"/>
    <property type="evidence" value="ECO:0007669"/>
    <property type="project" value="InterPro"/>
</dbReference>
<feature type="transmembrane region" description="Helical" evidence="8">
    <location>
        <begin position="140"/>
        <end position="157"/>
    </location>
</feature>
<reference evidence="10 11" key="1">
    <citation type="journal article" date="2016" name="Nat. Commun.">
        <title>Thousands of microbial genomes shed light on interconnected biogeochemical processes in an aquifer system.</title>
        <authorList>
            <person name="Anantharaman K."/>
            <person name="Brown C.T."/>
            <person name="Hug L.A."/>
            <person name="Sharon I."/>
            <person name="Castelle C.J."/>
            <person name="Probst A.J."/>
            <person name="Thomas B.C."/>
            <person name="Singh A."/>
            <person name="Wilkins M.J."/>
            <person name="Karaoz U."/>
            <person name="Brodie E.L."/>
            <person name="Williams K.H."/>
            <person name="Hubbard S.S."/>
            <person name="Banfield J.F."/>
        </authorList>
    </citation>
    <scope>NUCLEOTIDE SEQUENCE [LARGE SCALE GENOMIC DNA]</scope>
</reference>
<accession>A0A1F5KRY8</accession>
<feature type="transmembrane region" description="Helical" evidence="8">
    <location>
        <begin position="310"/>
        <end position="328"/>
    </location>
</feature>
<name>A0A1F5KRY8_9BACT</name>
<comment type="subcellular location">
    <subcellularLocation>
        <location evidence="1">Cell membrane</location>
        <topology evidence="1">Multi-pass membrane protein</topology>
    </subcellularLocation>
</comment>
<dbReference type="PANTHER" id="PTHR33908:SF11">
    <property type="entry name" value="MEMBRANE PROTEIN"/>
    <property type="match status" value="1"/>
</dbReference>
<evidence type="ECO:0000256" key="6">
    <source>
        <dbReference type="ARBA" id="ARBA00022989"/>
    </source>
</evidence>
<evidence type="ECO:0000256" key="5">
    <source>
        <dbReference type="ARBA" id="ARBA00022692"/>
    </source>
</evidence>
<keyword evidence="3" id="KW-0328">Glycosyltransferase</keyword>
<keyword evidence="7 8" id="KW-0472">Membrane</keyword>
<dbReference type="InterPro" id="IPR050297">
    <property type="entry name" value="LipidA_mod_glycosyltrf_83"/>
</dbReference>
<feature type="transmembrane region" description="Helical" evidence="8">
    <location>
        <begin position="389"/>
        <end position="409"/>
    </location>
</feature>
<evidence type="ECO:0000256" key="3">
    <source>
        <dbReference type="ARBA" id="ARBA00022676"/>
    </source>
</evidence>
<dbReference type="Pfam" id="PF02366">
    <property type="entry name" value="PMT"/>
    <property type="match status" value="1"/>
</dbReference>
<organism evidence="10 11">
    <name type="scientific">Candidatus Daviesbacteria bacterium RIFCSPLOWO2_01_FULL_39_12</name>
    <dbReference type="NCBI Taxonomy" id="1797785"/>
    <lineage>
        <taxon>Bacteria</taxon>
        <taxon>Candidatus Daviesiibacteriota</taxon>
    </lineage>
</organism>
<evidence type="ECO:0000256" key="7">
    <source>
        <dbReference type="ARBA" id="ARBA00023136"/>
    </source>
</evidence>
<dbReference type="PANTHER" id="PTHR33908">
    <property type="entry name" value="MANNOSYLTRANSFERASE YKCB-RELATED"/>
    <property type="match status" value="1"/>
</dbReference>
<dbReference type="STRING" id="1797785.A3B45_03215"/>
<keyword evidence="5 8" id="KW-0812">Transmembrane</keyword>